<dbReference type="Proteomes" id="UP000663193">
    <property type="component" value="Chromosome 22"/>
</dbReference>
<gene>
    <name evidence="2" type="ORF">JI435_124040</name>
</gene>
<dbReference type="VEuPathDB" id="FungiDB:JI435_124040"/>
<dbReference type="EMBL" id="CP069044">
    <property type="protein sequence ID" value="QRD07200.1"/>
    <property type="molecule type" value="Genomic_DNA"/>
</dbReference>
<dbReference type="AlphaFoldDB" id="A0A7U2NQX5"/>
<accession>A0A7U2NQX5</accession>
<protein>
    <submittedName>
        <fullName evidence="2">Uncharacterized protein</fullName>
    </submittedName>
</protein>
<sequence>MALCCHGYNPSDLPDYVNPDPPGTLPKLSEKALEFRHALGDYLEAFAGGNCPTDSKPILHSWYKNEKEDSGGNEDTSAEAGQETAALDPSVPSIDPCEAWMHVEPELRILIRTPENEWSVDQVDMARDWNDDVPIRYPRTSVADLRDFQDNYPDFNPQPLLETMLNNLTIWNRVLDTFEGTNSTFCYRIDIGTGTILADTSTSAILGDVQGNLSTPSTSGPLQSRFIQPDIAGPSKGQALRDPHFQIPLLNTILLGIQRGHLSLHYARWEYYDGDGDSPAGPMLEIAWWIGTRPGVEDGAEDARLNLDGYRDTRTSGRDQPYIRDRWVMAHFHFDDNRQVFMAGANGHSYIAFTAVSFYHGNRAINSNTPGVHGAPGWRVDWRGANSGLGNTARIIIRCPHDDSEQSPIRGRTITRMLAGYDVPRNGNWPDRWPGLGRFTTLLDSLWATGILNIGGLNSLRQDNQIGLTNEYGEIPAGMLPYPQFRRPLPQNQMPPQPNLLITPYHQNFRITSFWQNSHNFASVYDYNIPIPSEWPGILTPPPPPPPPPGTPPPPPPPGSPPDTPGPGPPHPGPPPGMRPPSAGGNGSMPDMGPAQQNMSLEHQMGDLSLE</sequence>
<feature type="compositionally biased region" description="Pro residues" evidence="1">
    <location>
        <begin position="539"/>
        <end position="579"/>
    </location>
</feature>
<evidence type="ECO:0000256" key="1">
    <source>
        <dbReference type="SAM" id="MobiDB-lite"/>
    </source>
</evidence>
<name>A0A7U2NQX5_PHANO</name>
<organism evidence="2 3">
    <name type="scientific">Phaeosphaeria nodorum (strain SN15 / ATCC MYA-4574 / FGSC 10173)</name>
    <name type="common">Glume blotch fungus</name>
    <name type="synonym">Parastagonospora nodorum</name>
    <dbReference type="NCBI Taxonomy" id="321614"/>
    <lineage>
        <taxon>Eukaryota</taxon>
        <taxon>Fungi</taxon>
        <taxon>Dikarya</taxon>
        <taxon>Ascomycota</taxon>
        <taxon>Pezizomycotina</taxon>
        <taxon>Dothideomycetes</taxon>
        <taxon>Pleosporomycetidae</taxon>
        <taxon>Pleosporales</taxon>
        <taxon>Pleosporineae</taxon>
        <taxon>Phaeosphaeriaceae</taxon>
        <taxon>Parastagonospora</taxon>
    </lineage>
</organism>
<keyword evidence="3" id="KW-1185">Reference proteome</keyword>
<reference evidence="3" key="1">
    <citation type="journal article" date="2021" name="BMC Genomics">
        <title>Chromosome-level genome assembly and manually-curated proteome of model necrotroph Parastagonospora nodorum Sn15 reveals a genome-wide trove of candidate effector homologs, and redundancy of virulence-related functions within an accessory chromosome.</title>
        <authorList>
            <person name="Bertazzoni S."/>
            <person name="Jones D.A.B."/>
            <person name="Phan H.T."/>
            <person name="Tan K.-C."/>
            <person name="Hane J.K."/>
        </authorList>
    </citation>
    <scope>NUCLEOTIDE SEQUENCE [LARGE SCALE GENOMIC DNA]</scope>
    <source>
        <strain evidence="3">SN15 / ATCC MYA-4574 / FGSC 10173)</strain>
    </source>
</reference>
<proteinExistence type="predicted"/>
<feature type="region of interest" description="Disordered" evidence="1">
    <location>
        <begin position="536"/>
        <end position="611"/>
    </location>
</feature>
<evidence type="ECO:0000313" key="3">
    <source>
        <dbReference type="Proteomes" id="UP000663193"/>
    </source>
</evidence>
<feature type="region of interest" description="Disordered" evidence="1">
    <location>
        <begin position="65"/>
        <end position="89"/>
    </location>
</feature>
<dbReference type="OrthoDB" id="3799204at2759"/>
<evidence type="ECO:0000313" key="2">
    <source>
        <dbReference type="EMBL" id="QRD07200.1"/>
    </source>
</evidence>